<dbReference type="Proteomes" id="UP000233783">
    <property type="component" value="Unassembled WGS sequence"/>
</dbReference>
<protein>
    <submittedName>
        <fullName evidence="2">Uncharacterized protein</fullName>
    </submittedName>
</protein>
<dbReference type="RefSeq" id="WP_101393950.1">
    <property type="nucleotide sequence ID" value="NZ_PCHB01000032.1"/>
</dbReference>
<feature type="compositionally biased region" description="Basic and acidic residues" evidence="1">
    <location>
        <begin position="14"/>
        <end position="24"/>
    </location>
</feature>
<comment type="caution">
    <text evidence="2">The sequence shown here is derived from an EMBL/GenBank/DDBJ whole genome shotgun (WGS) entry which is preliminary data.</text>
</comment>
<evidence type="ECO:0000313" key="2">
    <source>
        <dbReference type="EMBL" id="PKU93806.1"/>
    </source>
</evidence>
<gene>
    <name evidence="2" type="ORF">CQR56_1767</name>
    <name evidence="3" type="ORF">PG2001B_1723</name>
</gene>
<accession>A0A2N3QQ46</accession>
<evidence type="ECO:0000313" key="3">
    <source>
        <dbReference type="EMBL" id="RYQ36240.1"/>
    </source>
</evidence>
<feature type="region of interest" description="Disordered" evidence="1">
    <location>
        <begin position="1"/>
        <end position="24"/>
    </location>
</feature>
<name>A0A2N3QQ46_9BIFI</name>
<sequence>MLTDTGNPTDTMDDFLRGHGIERDPGHGRGRRACRFEYAECHQTAEFALTRQGEHGDIEECYCAKHFALVLRQAVDRLASSRAFNTDTAECRRMLDGEFKAWRRL</sequence>
<reference evidence="2 4" key="1">
    <citation type="submission" date="2017-10" db="EMBL/GenBank/DDBJ databases">
        <title>Bifidobacterium genomics.</title>
        <authorList>
            <person name="Lugli G.A."/>
            <person name="Milani C."/>
            <person name="Mancabelli L."/>
        </authorList>
    </citation>
    <scope>NUCLEOTIDE SEQUENCE [LARGE SCALE GENOMIC DNA]</scope>
    <source>
        <strain evidence="2 4">1744B</strain>
    </source>
</reference>
<dbReference type="EMBL" id="PCHB01000032">
    <property type="protein sequence ID" value="PKU93806.1"/>
    <property type="molecule type" value="Genomic_DNA"/>
</dbReference>
<dbReference type="AlphaFoldDB" id="A0A2N3QQ46"/>
<dbReference type="EMBL" id="RYUY01000017">
    <property type="protein sequence ID" value="RYQ36240.1"/>
    <property type="molecule type" value="Genomic_DNA"/>
</dbReference>
<evidence type="ECO:0000313" key="4">
    <source>
        <dbReference type="Proteomes" id="UP000233783"/>
    </source>
</evidence>
<dbReference type="Proteomes" id="UP000293208">
    <property type="component" value="Unassembled WGS sequence"/>
</dbReference>
<organism evidence="2 4">
    <name type="scientific">Bifidobacterium pseudolongum subsp. globosum</name>
    <dbReference type="NCBI Taxonomy" id="1690"/>
    <lineage>
        <taxon>Bacteria</taxon>
        <taxon>Bacillati</taxon>
        <taxon>Actinomycetota</taxon>
        <taxon>Actinomycetes</taxon>
        <taxon>Bifidobacteriales</taxon>
        <taxon>Bifidobacteriaceae</taxon>
        <taxon>Bifidobacterium</taxon>
    </lineage>
</organism>
<feature type="compositionally biased region" description="Polar residues" evidence="1">
    <location>
        <begin position="1"/>
        <end position="10"/>
    </location>
</feature>
<evidence type="ECO:0000256" key="1">
    <source>
        <dbReference type="SAM" id="MobiDB-lite"/>
    </source>
</evidence>
<evidence type="ECO:0000313" key="5">
    <source>
        <dbReference type="Proteomes" id="UP000293208"/>
    </source>
</evidence>
<reference evidence="3 5" key="2">
    <citation type="submission" date="2018-12" db="EMBL/GenBank/DDBJ databases">
        <title>Unveiling genomic diversity among members of the Bifidobacterium pseudolongum species, a widely distributed gut commensal of the animal kingdom.</title>
        <authorList>
            <person name="Lugli G.A."/>
            <person name="Duranti S."/>
            <person name="Albert K."/>
            <person name="Mancabelli L."/>
            <person name="Napoli S."/>
            <person name="Viappiani A."/>
            <person name="Anzalone R."/>
            <person name="Longhi G."/>
            <person name="Milani C."/>
            <person name="Turroni F."/>
            <person name="Alessandri G."/>
            <person name="Sela D.A."/>
            <person name="Van Sinderen D."/>
            <person name="Ventura M."/>
        </authorList>
    </citation>
    <scope>NUCLEOTIDE SEQUENCE [LARGE SCALE GENOMIC DNA]</scope>
    <source>
        <strain evidence="3 5">2001B</strain>
    </source>
</reference>
<proteinExistence type="predicted"/>